<organism evidence="3 4">
    <name type="scientific">Clunio marinus</name>
    <dbReference type="NCBI Taxonomy" id="568069"/>
    <lineage>
        <taxon>Eukaryota</taxon>
        <taxon>Metazoa</taxon>
        <taxon>Ecdysozoa</taxon>
        <taxon>Arthropoda</taxon>
        <taxon>Hexapoda</taxon>
        <taxon>Insecta</taxon>
        <taxon>Pterygota</taxon>
        <taxon>Neoptera</taxon>
        <taxon>Endopterygota</taxon>
        <taxon>Diptera</taxon>
        <taxon>Nematocera</taxon>
        <taxon>Chironomoidea</taxon>
        <taxon>Chironomidae</taxon>
        <taxon>Clunio</taxon>
    </lineage>
</organism>
<protein>
    <submittedName>
        <fullName evidence="3">CLUMA_CG007863, isoform A</fullName>
    </submittedName>
</protein>
<feature type="transmembrane region" description="Helical" evidence="1">
    <location>
        <begin position="1377"/>
        <end position="1400"/>
    </location>
</feature>
<dbReference type="STRING" id="568069.A0A1J1I233"/>
<keyword evidence="1" id="KW-0472">Membrane</keyword>
<dbReference type="PANTHER" id="PTHR46957:SF3">
    <property type="entry name" value="CYTOKINE RECEPTOR"/>
    <property type="match status" value="1"/>
</dbReference>
<evidence type="ECO:0000313" key="3">
    <source>
        <dbReference type="EMBL" id="CRK94349.1"/>
    </source>
</evidence>
<evidence type="ECO:0000256" key="1">
    <source>
        <dbReference type="SAM" id="Phobius"/>
    </source>
</evidence>
<sequence length="1440" mass="161998">MFEVSPCTLYNISVVPITRDHQLLKSIHTQIITKEFHPKPVKRLAVTEVGSSYLKFYVEIFKVDNICGTNVIEIKCNNLTTNVNADNFKSTFYAVVLEGLQPHTEYRCSSKVKNNIGESKSTNTVVYRTAYSAPQTPFNIRSTVNDEKKSVDLEWDVDNSTSTPNFYRIIINFEETLNEKVENCLNNFRKGFMIQSSRTFTEVSGLESYSKYHVKIAAINNFGTSEFSDKYFFETGVTVPSAPTNVSFGFLDNNVDDSTVTAVLRWDPPCKLNGPFSHYLITIMGIKSGKIVYSKTVSSSVPNVTFDDLKIDAVYEVNVRAANSKFTSKARYFTFVHSTSTGKLFKFKYGGGPKGLFLDFNFGSGNVFSVGNCKFVLKETKTAEHKARNHKRQNSKQNLGGLAPCTKYDVMLKILNSATNKEFAYQNIVYTKMLSNVAKLVVAVDEANNESTILSWKIQSSKTNCITSYDVVIKNSKAEIVYDKSNVEDSSVVVKNLSPCELYTARVVAHSGRGEKITSNDKSFTIKSSVRSVENLELIVDEVTSETVALSWKTDSEDCLQEFHVKLRDNRDKIIYDKKVYSNSVVITNLTSCRNYSVELIALDSDKSALKAVIKSFFTPSTPIENVSINVSRTRADVSWVPSENLDCITNYQVGYEIVNCEHKPGDNVSCSTLRTIEKSKTSVRFSQLPLAERFTLTIYANEVTSNGDASRAKIWKFNTFDYEKFVVQNINEFRDKRTELQLSWGLDIYFKKLLKHFEVEFNGEVLITDKQSIIINIEACNKNYTISVRCVSKDDYKGAAVIYNTNLNDDDVPLSSLDSNINYKQVESSVMLTWNPKKEEINCIGFYEVEFNDQIVKTKETELEITDLAPCTSYEISITPISLHDIRGRTSIFELTTQEFPPQPPSELQLVKAGINDLMILTKISEDDKQCKSTVIEIMCNNLTVSLKIDVFEEKYVGQLTKLNPFSNYHCSARVINNVGKSKSTDSKVFKTTQDAPQPPFNIRSTSNDDGIINLRWDVNNSTGFAEEFLIEIVHEKTVNKEIKICHSNFTRRILLNSTENFVGVPPLEPFSIFQVQVKAVNSEGSSDFSEKHKFQTNVAIPTPPRNISVKFVTNNADDSTVTGIISWDPPCKLNGPFSLYLISLAASGKIINSKTKASSFTNVTFDDLKRGAVYEVKVQVANSKFTSESEIMTFDTPSGIPLKSDLKAWSTLGNTLHIFESGKFDIFIRRGVLHSDVGDIIGIAFMIFRSDCDEQPTISSGYLQSLDTKFPSAHEAGNNLECSVLYQQTEILPNPLDELKSSDNLWNEFNIKFTIGDEICSNSETEKRYCNGQLPVDYTYGIIARVFTKDAFRDTEPAFIAIRPNLLAKFPSHGIVYGSVGALILISFITLLCCLWSNGKKKKRIKMKQAAEADENLLSFTSYCVFDKNPLPRKKFTD</sequence>
<name>A0A1J1I233_9DIPT</name>
<dbReference type="PROSITE" id="PS50853">
    <property type="entry name" value="FN3"/>
    <property type="match status" value="6"/>
</dbReference>
<dbReference type="PANTHER" id="PTHR46957">
    <property type="entry name" value="CYTOKINE RECEPTOR"/>
    <property type="match status" value="1"/>
</dbReference>
<dbReference type="Gene3D" id="2.60.40.10">
    <property type="entry name" value="Immunoglobulins"/>
    <property type="match status" value="8"/>
</dbReference>
<dbReference type="CDD" id="cd00063">
    <property type="entry name" value="FN3"/>
    <property type="match status" value="5"/>
</dbReference>
<feature type="domain" description="Fibronectin type-III" evidence="2">
    <location>
        <begin position="1000"/>
        <end position="1101"/>
    </location>
</feature>
<dbReference type="SUPFAM" id="SSF49265">
    <property type="entry name" value="Fibronectin type III"/>
    <property type="match status" value="6"/>
</dbReference>
<dbReference type="InterPro" id="IPR013783">
    <property type="entry name" value="Ig-like_fold"/>
</dbReference>
<dbReference type="InterPro" id="IPR003961">
    <property type="entry name" value="FN3_dom"/>
</dbReference>
<keyword evidence="1" id="KW-1133">Transmembrane helix</keyword>
<accession>A0A1J1I233</accession>
<dbReference type="EMBL" id="CVRI01000038">
    <property type="protein sequence ID" value="CRK94349.1"/>
    <property type="molecule type" value="Genomic_DNA"/>
</dbReference>
<dbReference type="Pfam" id="PF00041">
    <property type="entry name" value="fn3"/>
    <property type="match status" value="3"/>
</dbReference>
<feature type="domain" description="Fibronectin type-III" evidence="2">
    <location>
        <begin position="436"/>
        <end position="529"/>
    </location>
</feature>
<evidence type="ECO:0000259" key="2">
    <source>
        <dbReference type="PROSITE" id="PS50853"/>
    </source>
</evidence>
<dbReference type="OrthoDB" id="7790906at2759"/>
<dbReference type="GO" id="GO:0016020">
    <property type="term" value="C:membrane"/>
    <property type="evidence" value="ECO:0007669"/>
    <property type="project" value="UniProtKB-SubCell"/>
</dbReference>
<feature type="domain" description="Fibronectin type-III" evidence="2">
    <location>
        <begin position="532"/>
        <end position="622"/>
    </location>
</feature>
<dbReference type="SMART" id="SM00060">
    <property type="entry name" value="FN3"/>
    <property type="match status" value="9"/>
</dbReference>
<reference evidence="3 4" key="1">
    <citation type="submission" date="2015-04" db="EMBL/GenBank/DDBJ databases">
        <authorList>
            <person name="Syromyatnikov M.Y."/>
            <person name="Popov V.N."/>
        </authorList>
    </citation>
    <scope>NUCLEOTIDE SEQUENCE [LARGE SCALE GENOMIC DNA]</scope>
</reference>
<keyword evidence="1" id="KW-0812">Transmembrane</keyword>
<proteinExistence type="predicted"/>
<feature type="domain" description="Fibronectin type-III" evidence="2">
    <location>
        <begin position="136"/>
        <end position="238"/>
    </location>
</feature>
<keyword evidence="4" id="KW-1185">Reference proteome</keyword>
<gene>
    <name evidence="3" type="ORF">CLUMA_CG007863</name>
</gene>
<feature type="domain" description="Fibronectin type-III" evidence="2">
    <location>
        <begin position="242"/>
        <end position="341"/>
    </location>
</feature>
<dbReference type="InterPro" id="IPR036116">
    <property type="entry name" value="FN3_sf"/>
</dbReference>
<dbReference type="InterPro" id="IPR050713">
    <property type="entry name" value="RTP_Phos/Ushers"/>
</dbReference>
<feature type="domain" description="Fibronectin type-III" evidence="2">
    <location>
        <begin position="1105"/>
        <end position="1201"/>
    </location>
</feature>
<dbReference type="Proteomes" id="UP000183832">
    <property type="component" value="Unassembled WGS sequence"/>
</dbReference>
<evidence type="ECO:0000313" key="4">
    <source>
        <dbReference type="Proteomes" id="UP000183832"/>
    </source>
</evidence>